<protein>
    <submittedName>
        <fullName evidence="1">Uncharacterized protein</fullName>
    </submittedName>
</protein>
<keyword evidence="3" id="KW-1185">Reference proteome</keyword>
<accession>A0A8T0RCB2</accession>
<organism evidence="1 3">
    <name type="scientific">Panicum virgatum</name>
    <name type="common">Blackwell switchgrass</name>
    <dbReference type="NCBI Taxonomy" id="38727"/>
    <lineage>
        <taxon>Eukaryota</taxon>
        <taxon>Viridiplantae</taxon>
        <taxon>Streptophyta</taxon>
        <taxon>Embryophyta</taxon>
        <taxon>Tracheophyta</taxon>
        <taxon>Spermatophyta</taxon>
        <taxon>Magnoliopsida</taxon>
        <taxon>Liliopsida</taxon>
        <taxon>Poales</taxon>
        <taxon>Poaceae</taxon>
        <taxon>PACMAD clade</taxon>
        <taxon>Panicoideae</taxon>
        <taxon>Panicodae</taxon>
        <taxon>Paniceae</taxon>
        <taxon>Panicinae</taxon>
        <taxon>Panicum</taxon>
        <taxon>Panicum sect. Hiantes</taxon>
    </lineage>
</organism>
<sequence>MEEINGASAHDMALAMVAYPVVHADDTAGVPVPVQTLMQSFWTSCDKCGFQFEYELKYLDHLMKCRMCYNAFVAKETVGRAHRKNKSVVHKDKVAGKRLLALPPTESSASVPESFHPIEGHLVKSPGADYKAAEDDCFENPAEPQGIPKEASPEAVVAELKRIPDLSRDDFLKAFNILRRNVFEFRILVAFPMNLKKKWLLKEIKKRNC</sequence>
<proteinExistence type="predicted"/>
<evidence type="ECO:0000313" key="2">
    <source>
        <dbReference type="EMBL" id="KAG2583484.1"/>
    </source>
</evidence>
<comment type="caution">
    <text evidence="1">The sequence shown here is derived from an EMBL/GenBank/DDBJ whole genome shotgun (WGS) entry which is preliminary data.</text>
</comment>
<dbReference type="OrthoDB" id="651517at2759"/>
<dbReference type="EMBL" id="CM029047">
    <property type="protein sequence ID" value="KAG2583484.1"/>
    <property type="molecule type" value="Genomic_DNA"/>
</dbReference>
<dbReference type="Proteomes" id="UP000823388">
    <property type="component" value="Chromosome 6K"/>
</dbReference>
<dbReference type="EMBL" id="CM029047">
    <property type="protein sequence ID" value="KAG2583481.1"/>
    <property type="molecule type" value="Genomic_DNA"/>
</dbReference>
<evidence type="ECO:0000313" key="3">
    <source>
        <dbReference type="Proteomes" id="UP000823388"/>
    </source>
</evidence>
<evidence type="ECO:0000313" key="1">
    <source>
        <dbReference type="EMBL" id="KAG2583481.1"/>
    </source>
</evidence>
<gene>
    <name evidence="1" type="ORF">PVAP13_6KG222200</name>
    <name evidence="2" type="ORF">PVAP13_6KG222600</name>
</gene>
<dbReference type="AlphaFoldDB" id="A0A8T0RCB2"/>
<name>A0A8T0RCB2_PANVG</name>
<reference evidence="1" key="1">
    <citation type="submission" date="2020-05" db="EMBL/GenBank/DDBJ databases">
        <title>WGS assembly of Panicum virgatum.</title>
        <authorList>
            <person name="Lovell J.T."/>
            <person name="Jenkins J."/>
            <person name="Shu S."/>
            <person name="Juenger T.E."/>
            <person name="Schmutz J."/>
        </authorList>
    </citation>
    <scope>NUCLEOTIDE SEQUENCE</scope>
    <source>
        <strain evidence="1">AP13</strain>
    </source>
</reference>